<organism evidence="1 2">
    <name type="scientific">Clonostachys rosea f. rosea IK726</name>
    <dbReference type="NCBI Taxonomy" id="1349383"/>
    <lineage>
        <taxon>Eukaryota</taxon>
        <taxon>Fungi</taxon>
        <taxon>Dikarya</taxon>
        <taxon>Ascomycota</taxon>
        <taxon>Pezizomycotina</taxon>
        <taxon>Sordariomycetes</taxon>
        <taxon>Hypocreomycetidae</taxon>
        <taxon>Hypocreales</taxon>
        <taxon>Bionectriaceae</taxon>
        <taxon>Clonostachys</taxon>
    </lineage>
</organism>
<evidence type="ECO:0000313" key="1">
    <source>
        <dbReference type="EMBL" id="CAG9939810.1"/>
    </source>
</evidence>
<name>A0ACA9TFT9_BIOOC</name>
<dbReference type="EMBL" id="CADEHS020000004">
    <property type="protein sequence ID" value="CAG9939810.1"/>
    <property type="molecule type" value="Genomic_DNA"/>
</dbReference>
<protein>
    <submittedName>
        <fullName evidence="1">Uncharacterized protein</fullName>
    </submittedName>
</protein>
<dbReference type="Proteomes" id="UP000836387">
    <property type="component" value="Unassembled WGS sequence"/>
</dbReference>
<reference evidence="1" key="2">
    <citation type="submission" date="2021-10" db="EMBL/GenBank/DDBJ databases">
        <authorList>
            <person name="Piombo E."/>
        </authorList>
    </citation>
    <scope>NUCLEOTIDE SEQUENCE</scope>
</reference>
<keyword evidence="2" id="KW-1185">Reference proteome</keyword>
<sequence length="601" mass="69093">MIYCGVSCLSLIVRDLRQQYNMRSIETSALRTITRSLAALNHHEITNWNRALSECYCICTNSYGQGAWKIVQSVLFQEFEAAKTLWDTSISSNVSNIENILGKGSEVWAILERIEELTKVATKSDAIRFEVISFQDKLSLAGPEVTKLRQLFVDVQVKVNKASEGTEKPLSAFNYFIKDRGNQAHAISVQWDMEQPYLENHLLPIITRLSKSIAQICALLKELIAYTDDLVNHLKHCNSLVPDLLELAYFSDPSYSVSEWIREFPKDTILEAAARLTEMRTTITKPDLAFVGRADTDKWPVNRVHWYDDGHRYFRKHSSFHPHYTEGEQWVKGTVKGGSGENDFPWYWVRVSCNPKTVTRQAVSLPQTWSEPPHVLVGFRTIDCGTKDSLRASCYAENIDNQGFDIVMDYWDETTDMKQLEVFYMAIPRTDRDIQSSSTAVRATSDWHHSGANEERSCRQEIVFDREYSKKPTVLVWLSSIDSSKETTHRFEVLAEDVTTRGFTMRFRTWLGSKFFGYAASWVAFSADRANIEHHTFRPGGGPRWCHFYGLTKLDMINNKPTKIWMKLNDVNTPFVKTWDDSILFDAEYVGIRMEGHDILP</sequence>
<accession>A0ACA9TFT9</accession>
<reference evidence="1" key="1">
    <citation type="submission" date="2020-04" db="EMBL/GenBank/DDBJ databases">
        <authorList>
            <person name="Broberg M."/>
        </authorList>
    </citation>
    <scope>NUCLEOTIDE SEQUENCE</scope>
</reference>
<proteinExistence type="predicted"/>
<gene>
    <name evidence="1" type="ORF">CRV2_00010135</name>
</gene>
<evidence type="ECO:0000313" key="2">
    <source>
        <dbReference type="Proteomes" id="UP000836387"/>
    </source>
</evidence>
<comment type="caution">
    <text evidence="1">The sequence shown here is derived from an EMBL/GenBank/DDBJ whole genome shotgun (WGS) entry which is preliminary data.</text>
</comment>